<sequence>MDLANSDGKWHPECYMIMKYWHVELIDLQPILQSDYKSKQQLVLIQNDIEYIRCNIWKEFSNFEDTTSKIISSIILLHQSSDYKQEYESCLLLTSQMNIIFSVLDLVFKYFTRML</sequence>
<evidence type="ECO:0000313" key="2">
    <source>
        <dbReference type="Proteomes" id="UP000613177"/>
    </source>
</evidence>
<gene>
    <name evidence="1" type="ORF">INT48_003900</name>
</gene>
<reference evidence="1" key="1">
    <citation type="submission" date="2021-01" db="EMBL/GenBank/DDBJ databases">
        <title>Metabolic potential, ecology and presence of endohyphal bacteria is reflected in genomic diversity of Mucoromycotina.</title>
        <authorList>
            <person name="Muszewska A."/>
            <person name="Okrasinska A."/>
            <person name="Steczkiewicz K."/>
            <person name="Drgas O."/>
            <person name="Orlowska M."/>
            <person name="Perlinska-Lenart U."/>
            <person name="Aleksandrzak-Piekarczyk T."/>
            <person name="Szatraj K."/>
            <person name="Zielenkiewicz U."/>
            <person name="Pilsyk S."/>
            <person name="Malc E."/>
            <person name="Mieczkowski P."/>
            <person name="Kruszewska J.S."/>
            <person name="Biernat P."/>
            <person name="Pawlowska J."/>
        </authorList>
    </citation>
    <scope>NUCLEOTIDE SEQUENCE</scope>
    <source>
        <strain evidence="1">WA0000018081</strain>
    </source>
</reference>
<comment type="caution">
    <text evidence="1">The sequence shown here is derived from an EMBL/GenBank/DDBJ whole genome shotgun (WGS) entry which is preliminary data.</text>
</comment>
<accession>A0A8H7SLQ0</accession>
<keyword evidence="2" id="KW-1185">Reference proteome</keyword>
<dbReference type="EMBL" id="JAEPRE010000119">
    <property type="protein sequence ID" value="KAG2232210.1"/>
    <property type="molecule type" value="Genomic_DNA"/>
</dbReference>
<evidence type="ECO:0000313" key="1">
    <source>
        <dbReference type="EMBL" id="KAG2232210.1"/>
    </source>
</evidence>
<protein>
    <submittedName>
        <fullName evidence="1">Uncharacterized protein</fullName>
    </submittedName>
</protein>
<name>A0A8H7SLQ0_9FUNG</name>
<organism evidence="1 2">
    <name type="scientific">Thamnidium elegans</name>
    <dbReference type="NCBI Taxonomy" id="101142"/>
    <lineage>
        <taxon>Eukaryota</taxon>
        <taxon>Fungi</taxon>
        <taxon>Fungi incertae sedis</taxon>
        <taxon>Mucoromycota</taxon>
        <taxon>Mucoromycotina</taxon>
        <taxon>Mucoromycetes</taxon>
        <taxon>Mucorales</taxon>
        <taxon>Mucorineae</taxon>
        <taxon>Mucoraceae</taxon>
        <taxon>Thamnidium</taxon>
    </lineage>
</organism>
<dbReference type="AlphaFoldDB" id="A0A8H7SLQ0"/>
<dbReference type="Proteomes" id="UP000613177">
    <property type="component" value="Unassembled WGS sequence"/>
</dbReference>
<proteinExistence type="predicted"/>